<dbReference type="InterPro" id="IPR051604">
    <property type="entry name" value="Ergot_Alk_Oxidoreductase"/>
</dbReference>
<name>A0A1G9SLN2_9EURY</name>
<protein>
    <submittedName>
        <fullName evidence="2">Uncharacterized conserved protein YbjT, contains NAD(P)-binding and DUF2867 domains</fullName>
    </submittedName>
</protein>
<dbReference type="Gene3D" id="3.40.50.720">
    <property type="entry name" value="NAD(P)-binding Rossmann-like Domain"/>
    <property type="match status" value="1"/>
</dbReference>
<dbReference type="STRING" id="996166.SAMN05192554_101249"/>
<evidence type="ECO:0000259" key="1">
    <source>
        <dbReference type="Pfam" id="PF13460"/>
    </source>
</evidence>
<evidence type="ECO:0000313" key="3">
    <source>
        <dbReference type="Proteomes" id="UP000199370"/>
    </source>
</evidence>
<sequence>MRVLVTGATGFVGGHLVPPLRDAGHDVVALVRDPDRYDVPDGVTVVGGDLLDPETLPPAFEGVDAAYYLVHSMQSGGDFEDRDRRAARNFVDAADAAGVSRVVYLGGLGEERDRLSEHLRSRREVEHLLEAGEFELTTLRAAIIVGAGSASFRMVYQLVKQLPLMVTPKWVSTPCQPIAIDDVVAYLVGVLAVPETAGRTFEIGGPDVLSYREMLETTARLTGQRLRVLPVPVLSPELSAYWVGLVTSVPKGVARPLIAGLRNPVVATDDSITDLVGVELTPFEVAVRRALRDDDQAPEPIPVEGAR</sequence>
<keyword evidence="3" id="KW-1185">Reference proteome</keyword>
<feature type="domain" description="NAD(P)-binding" evidence="1">
    <location>
        <begin position="7"/>
        <end position="142"/>
    </location>
</feature>
<dbReference type="OrthoDB" id="358920at2157"/>
<reference evidence="2 3" key="1">
    <citation type="submission" date="2016-10" db="EMBL/GenBank/DDBJ databases">
        <authorList>
            <person name="de Groot N.N."/>
        </authorList>
    </citation>
    <scope>NUCLEOTIDE SEQUENCE [LARGE SCALE GENOMIC DNA]</scope>
    <source>
        <strain evidence="3">EB21,IBRC-M 10013,KCTC 4048</strain>
    </source>
</reference>
<dbReference type="Proteomes" id="UP000199370">
    <property type="component" value="Unassembled WGS sequence"/>
</dbReference>
<dbReference type="PANTHER" id="PTHR43162:SF1">
    <property type="entry name" value="PRESTALK A DIFFERENTIATION PROTEIN A"/>
    <property type="match status" value="1"/>
</dbReference>
<dbReference type="SUPFAM" id="SSF51735">
    <property type="entry name" value="NAD(P)-binding Rossmann-fold domains"/>
    <property type="match status" value="1"/>
</dbReference>
<evidence type="ECO:0000313" key="2">
    <source>
        <dbReference type="EMBL" id="SDM36190.1"/>
    </source>
</evidence>
<gene>
    <name evidence="2" type="ORF">SAMN05192554_101249</name>
</gene>
<proteinExistence type="predicted"/>
<dbReference type="InterPro" id="IPR016040">
    <property type="entry name" value="NAD(P)-bd_dom"/>
</dbReference>
<dbReference type="Pfam" id="PF13460">
    <property type="entry name" value="NAD_binding_10"/>
    <property type="match status" value="1"/>
</dbReference>
<dbReference type="PANTHER" id="PTHR43162">
    <property type="match status" value="1"/>
</dbReference>
<dbReference type="AlphaFoldDB" id="A0A1G9SLN2"/>
<dbReference type="CDD" id="cd05245">
    <property type="entry name" value="SDR_a2"/>
    <property type="match status" value="1"/>
</dbReference>
<accession>A0A1G9SLN2</accession>
<organism evidence="2 3">
    <name type="scientific">Haloarchaeobius iranensis</name>
    <dbReference type="NCBI Taxonomy" id="996166"/>
    <lineage>
        <taxon>Archaea</taxon>
        <taxon>Methanobacteriati</taxon>
        <taxon>Methanobacteriota</taxon>
        <taxon>Stenosarchaea group</taxon>
        <taxon>Halobacteria</taxon>
        <taxon>Halobacteriales</taxon>
        <taxon>Halorubellaceae</taxon>
        <taxon>Haloarchaeobius</taxon>
    </lineage>
</organism>
<dbReference type="EMBL" id="FNIA01000001">
    <property type="protein sequence ID" value="SDM36190.1"/>
    <property type="molecule type" value="Genomic_DNA"/>
</dbReference>
<dbReference type="RefSeq" id="WP_089731205.1">
    <property type="nucleotide sequence ID" value="NZ_FNIA01000001.1"/>
</dbReference>
<dbReference type="InterPro" id="IPR036291">
    <property type="entry name" value="NAD(P)-bd_dom_sf"/>
</dbReference>